<protein>
    <recommendedName>
        <fullName evidence="5">Thioredoxin domain-containing protein</fullName>
    </recommendedName>
</protein>
<evidence type="ECO:0000256" key="1">
    <source>
        <dbReference type="ARBA" id="ARBA00022559"/>
    </source>
</evidence>
<evidence type="ECO:0000259" key="5">
    <source>
        <dbReference type="PROSITE" id="PS51352"/>
    </source>
</evidence>
<dbReference type="PANTHER" id="PTHR10681">
    <property type="entry name" value="THIOREDOXIN PEROXIDASE"/>
    <property type="match status" value="1"/>
</dbReference>
<dbReference type="PANTHER" id="PTHR10681:SF121">
    <property type="entry name" value="ALKYL HYDROPEROXIDE REDUCTASE C"/>
    <property type="match status" value="1"/>
</dbReference>
<keyword evidence="3" id="KW-0560">Oxidoreductase</keyword>
<dbReference type="EMBL" id="UINC01194983">
    <property type="protein sequence ID" value="SVE11347.1"/>
    <property type="molecule type" value="Genomic_DNA"/>
</dbReference>
<dbReference type="InterPro" id="IPR024706">
    <property type="entry name" value="Peroxiredoxin_AhpC-typ"/>
</dbReference>
<dbReference type="InterPro" id="IPR036249">
    <property type="entry name" value="Thioredoxin-like_sf"/>
</dbReference>
<evidence type="ECO:0000256" key="4">
    <source>
        <dbReference type="ARBA" id="ARBA00023284"/>
    </source>
</evidence>
<reference evidence="6" key="1">
    <citation type="submission" date="2018-05" db="EMBL/GenBank/DDBJ databases">
        <authorList>
            <person name="Lanie J.A."/>
            <person name="Ng W.-L."/>
            <person name="Kazmierczak K.M."/>
            <person name="Andrzejewski T.M."/>
            <person name="Davidsen T.M."/>
            <person name="Wayne K.J."/>
            <person name="Tettelin H."/>
            <person name="Glass J.I."/>
            <person name="Rusch D."/>
            <person name="Podicherti R."/>
            <person name="Tsui H.-C.T."/>
            <person name="Winkler M.E."/>
        </authorList>
    </citation>
    <scope>NUCLEOTIDE SEQUENCE</scope>
</reference>
<dbReference type="PIRSF" id="PIRSF000239">
    <property type="entry name" value="AHPC"/>
    <property type="match status" value="1"/>
</dbReference>
<dbReference type="GO" id="GO:0033554">
    <property type="term" value="P:cellular response to stress"/>
    <property type="evidence" value="ECO:0007669"/>
    <property type="project" value="TreeGrafter"/>
</dbReference>
<dbReference type="Pfam" id="PF00578">
    <property type="entry name" value="AhpC-TSA"/>
    <property type="match status" value="1"/>
</dbReference>
<dbReference type="GO" id="GO:0005829">
    <property type="term" value="C:cytosol"/>
    <property type="evidence" value="ECO:0007669"/>
    <property type="project" value="TreeGrafter"/>
</dbReference>
<proteinExistence type="predicted"/>
<sequence>MGNMIGKDAPEWRTAVYDNGEKKIMSSEDLAGKWHLIYWYPLDFTFICPTEIVGFESLKEEFEDDDITVIGCSTDSWFSHNAWFADHNIFPQGVSHPVLADTTHSVTRAFGMMNEAVGVGFRGTVLVDGDGNVQMYSINGMDAGRSPNEILRTCQATQAGGLCGADWNKGDDYVA</sequence>
<evidence type="ECO:0000256" key="2">
    <source>
        <dbReference type="ARBA" id="ARBA00022862"/>
    </source>
</evidence>
<dbReference type="Gene3D" id="3.40.30.10">
    <property type="entry name" value="Glutaredoxin"/>
    <property type="match status" value="1"/>
</dbReference>
<feature type="domain" description="Thioredoxin" evidence="5">
    <location>
        <begin position="3"/>
        <end position="159"/>
    </location>
</feature>
<evidence type="ECO:0000256" key="3">
    <source>
        <dbReference type="ARBA" id="ARBA00023002"/>
    </source>
</evidence>
<keyword evidence="2" id="KW-0049">Antioxidant</keyword>
<dbReference type="SUPFAM" id="SSF52833">
    <property type="entry name" value="Thioredoxin-like"/>
    <property type="match status" value="1"/>
</dbReference>
<dbReference type="GO" id="GO:0045454">
    <property type="term" value="P:cell redox homeostasis"/>
    <property type="evidence" value="ECO:0007669"/>
    <property type="project" value="TreeGrafter"/>
</dbReference>
<dbReference type="GO" id="GO:0006979">
    <property type="term" value="P:response to oxidative stress"/>
    <property type="evidence" value="ECO:0007669"/>
    <property type="project" value="TreeGrafter"/>
</dbReference>
<keyword evidence="1" id="KW-0575">Peroxidase</keyword>
<evidence type="ECO:0000313" key="6">
    <source>
        <dbReference type="EMBL" id="SVE11347.1"/>
    </source>
</evidence>
<accession>A0A383AU45</accession>
<dbReference type="GO" id="GO:0042744">
    <property type="term" value="P:hydrogen peroxide catabolic process"/>
    <property type="evidence" value="ECO:0007669"/>
    <property type="project" value="TreeGrafter"/>
</dbReference>
<keyword evidence="4" id="KW-0676">Redox-active center</keyword>
<dbReference type="GO" id="GO:0008379">
    <property type="term" value="F:thioredoxin peroxidase activity"/>
    <property type="evidence" value="ECO:0007669"/>
    <property type="project" value="TreeGrafter"/>
</dbReference>
<dbReference type="InterPro" id="IPR013766">
    <property type="entry name" value="Thioredoxin_domain"/>
</dbReference>
<dbReference type="InterPro" id="IPR000866">
    <property type="entry name" value="AhpC/TSA"/>
</dbReference>
<organism evidence="6">
    <name type="scientific">marine metagenome</name>
    <dbReference type="NCBI Taxonomy" id="408172"/>
    <lineage>
        <taxon>unclassified sequences</taxon>
        <taxon>metagenomes</taxon>
        <taxon>ecological metagenomes</taxon>
    </lineage>
</organism>
<dbReference type="InterPro" id="IPR050217">
    <property type="entry name" value="Peroxiredoxin"/>
</dbReference>
<dbReference type="AlphaFoldDB" id="A0A383AU45"/>
<dbReference type="PROSITE" id="PS51352">
    <property type="entry name" value="THIOREDOXIN_2"/>
    <property type="match status" value="1"/>
</dbReference>
<name>A0A383AU45_9ZZZZ</name>
<gene>
    <name evidence="6" type="ORF">METZ01_LOCUS464201</name>
</gene>